<keyword evidence="3" id="KW-1133">Transmembrane helix</keyword>
<dbReference type="GO" id="GO:0004721">
    <property type="term" value="F:phosphoprotein phosphatase activity"/>
    <property type="evidence" value="ECO:0007669"/>
    <property type="project" value="UniProtKB-KW"/>
</dbReference>
<keyword evidence="3" id="KW-0812">Transmembrane</keyword>
<feature type="transmembrane region" description="Helical" evidence="3">
    <location>
        <begin position="170"/>
        <end position="190"/>
    </location>
</feature>
<accession>A0A348HHG2</accession>
<feature type="transmembrane region" description="Helical" evidence="3">
    <location>
        <begin position="23"/>
        <end position="44"/>
    </location>
</feature>
<dbReference type="Gene3D" id="3.90.190.10">
    <property type="entry name" value="Protein tyrosine phosphatase superfamily"/>
    <property type="match status" value="1"/>
</dbReference>
<dbReference type="PANTHER" id="PTHR47216">
    <property type="match status" value="1"/>
</dbReference>
<reference evidence="5 6" key="1">
    <citation type="submission" date="2018-09" db="EMBL/GenBank/DDBJ databases">
        <title>Zymobacter palmae IAM14233 (=T109) whole genome analysis.</title>
        <authorList>
            <person name="Yanase H."/>
        </authorList>
    </citation>
    <scope>NUCLEOTIDE SEQUENCE [LARGE SCALE GENOMIC DNA]</scope>
    <source>
        <strain evidence="5 6">IAM14233</strain>
    </source>
</reference>
<evidence type="ECO:0000313" key="6">
    <source>
        <dbReference type="Proteomes" id="UP000267342"/>
    </source>
</evidence>
<keyword evidence="3" id="KW-0472">Membrane</keyword>
<dbReference type="CDD" id="cd03386">
    <property type="entry name" value="PAP2_Aur1_like"/>
    <property type="match status" value="1"/>
</dbReference>
<evidence type="ECO:0000256" key="1">
    <source>
        <dbReference type="ARBA" id="ARBA00022801"/>
    </source>
</evidence>
<organism evidence="5 6">
    <name type="scientific">Zymobacter palmae</name>
    <dbReference type="NCBI Taxonomy" id="33074"/>
    <lineage>
        <taxon>Bacteria</taxon>
        <taxon>Pseudomonadati</taxon>
        <taxon>Pseudomonadota</taxon>
        <taxon>Gammaproteobacteria</taxon>
        <taxon>Oceanospirillales</taxon>
        <taxon>Halomonadaceae</taxon>
        <taxon>Zymobacter group</taxon>
        <taxon>Zymobacter</taxon>
    </lineage>
</organism>
<keyword evidence="1" id="KW-0378">Hydrolase</keyword>
<proteinExistence type="predicted"/>
<dbReference type="KEGG" id="zpl:ZBT109_2332"/>
<dbReference type="InterPro" id="IPR029021">
    <property type="entry name" value="Prot-tyrosine_phosphatase-like"/>
</dbReference>
<evidence type="ECO:0000313" key="5">
    <source>
        <dbReference type="EMBL" id="BBG31064.1"/>
    </source>
</evidence>
<sequence length="447" mass="50320">MGHLHGVSGRATRVMTARPERRYRLWGIAVLWLAVLAPFFFLTYGQVNQFTQSREGVGSIVFGWEHHIPFLPWTIIPYWSLDLLYGLALFVCTSRQELHRLVARLALASVLACMGFLLFPLRFSFIRPEVTGMFGWLFHQLEQFDLPFNQSPSLHIILCWLLWCHYRRHVQGLMSVVNTGGFLLIAVSVLTTWQHHVIDVVSGAGVGLFISWLIPERGGWCWQIPDARRRQLACRYAMGVVICGGLACLLPWLWWFAIALGIIALSYAGLGVAALQKDEQGRLSYAARCLLLPWRWGAWATVRYYMRRVPPHSAVHEGVSLGAFPRQPIAARAVLDLTSEFPRAACAAERAYQAVPMLDLTLPDGSTLSQAVRALEALRQQHETVLVHCALGLTRSALVVSAWLLAYHHASSADEAIQRVRNARPQILLPEQTSAYLTGWHQGYAHD</sequence>
<gene>
    <name evidence="5" type="ORF">ZBT109_2332</name>
</gene>
<dbReference type="PROSITE" id="PS00383">
    <property type="entry name" value="TYR_PHOSPHATASE_1"/>
    <property type="match status" value="1"/>
</dbReference>
<dbReference type="InterPro" id="IPR020422">
    <property type="entry name" value="TYR_PHOSPHATASE_DUAL_dom"/>
</dbReference>
<feature type="transmembrane region" description="Helical" evidence="3">
    <location>
        <begin position="105"/>
        <end position="126"/>
    </location>
</feature>
<dbReference type="STRING" id="1123510.GCA_000620025_01882"/>
<dbReference type="InterPro" id="IPR016130">
    <property type="entry name" value="Tyr_Pase_AS"/>
</dbReference>
<feature type="transmembrane region" description="Helical" evidence="3">
    <location>
        <begin position="70"/>
        <end position="93"/>
    </location>
</feature>
<protein>
    <submittedName>
        <fullName evidence="5">Membrane-associated phospholipid phosphatase</fullName>
    </submittedName>
</protein>
<keyword evidence="2" id="KW-0904">Protein phosphatase</keyword>
<dbReference type="Pfam" id="PF00782">
    <property type="entry name" value="DSPc"/>
    <property type="match status" value="1"/>
</dbReference>
<dbReference type="SUPFAM" id="SSF52799">
    <property type="entry name" value="(Phosphotyrosine protein) phosphatases II"/>
    <property type="match status" value="1"/>
</dbReference>
<feature type="transmembrane region" description="Helical" evidence="3">
    <location>
        <begin position="146"/>
        <end position="163"/>
    </location>
</feature>
<dbReference type="AlphaFoldDB" id="A0A348HHG2"/>
<dbReference type="InterPro" id="IPR000387">
    <property type="entry name" value="Tyr_Pase_dom"/>
</dbReference>
<keyword evidence="6" id="KW-1185">Reference proteome</keyword>
<evidence type="ECO:0000256" key="3">
    <source>
        <dbReference type="SAM" id="Phobius"/>
    </source>
</evidence>
<evidence type="ECO:0000256" key="2">
    <source>
        <dbReference type="ARBA" id="ARBA00022912"/>
    </source>
</evidence>
<feature type="domain" description="Tyrosine specific protein phosphatases" evidence="4">
    <location>
        <begin position="366"/>
        <end position="435"/>
    </location>
</feature>
<evidence type="ECO:0000259" key="4">
    <source>
        <dbReference type="PROSITE" id="PS50056"/>
    </source>
</evidence>
<feature type="transmembrane region" description="Helical" evidence="3">
    <location>
        <begin position="234"/>
        <end position="252"/>
    </location>
</feature>
<dbReference type="PROSITE" id="PS50056">
    <property type="entry name" value="TYR_PHOSPHATASE_2"/>
    <property type="match status" value="1"/>
</dbReference>
<dbReference type="EMBL" id="AP018933">
    <property type="protein sequence ID" value="BBG31064.1"/>
    <property type="molecule type" value="Genomic_DNA"/>
</dbReference>
<dbReference type="PANTHER" id="PTHR47216:SF4">
    <property type="entry name" value="OS01G0859400 PROTEIN"/>
    <property type="match status" value="1"/>
</dbReference>
<dbReference type="SMART" id="SM00195">
    <property type="entry name" value="DSPc"/>
    <property type="match status" value="1"/>
</dbReference>
<name>A0A348HHG2_9GAMM</name>
<dbReference type="InterPro" id="IPR000340">
    <property type="entry name" value="Dual-sp_phosphatase_cat-dom"/>
</dbReference>
<feature type="transmembrane region" description="Helical" evidence="3">
    <location>
        <begin position="196"/>
        <end position="214"/>
    </location>
</feature>
<dbReference type="Proteomes" id="UP000267342">
    <property type="component" value="Chromosome"/>
</dbReference>